<feature type="region of interest" description="Disordered" evidence="1">
    <location>
        <begin position="37"/>
        <end position="96"/>
    </location>
</feature>
<dbReference type="KEGG" id="bfu:BCIN_10g01010"/>
<evidence type="ECO:0000256" key="1">
    <source>
        <dbReference type="SAM" id="MobiDB-lite"/>
    </source>
</evidence>
<feature type="region of interest" description="Disordered" evidence="1">
    <location>
        <begin position="332"/>
        <end position="352"/>
    </location>
</feature>
<keyword evidence="3" id="KW-1185">Reference proteome</keyword>
<dbReference type="VEuPathDB" id="FungiDB:Bcin10g01010"/>
<name>A0A384JU27_BOTFB</name>
<feature type="compositionally biased region" description="Basic and acidic residues" evidence="1">
    <location>
        <begin position="340"/>
        <end position="352"/>
    </location>
</feature>
<gene>
    <name evidence="2" type="ORF">BCIN_10g01010</name>
</gene>
<reference evidence="2 3" key="1">
    <citation type="journal article" date="2011" name="PLoS Genet.">
        <title>Genomic analysis of the necrotrophic fungal pathogens Sclerotinia sclerotiorum and Botrytis cinerea.</title>
        <authorList>
            <person name="Amselem J."/>
            <person name="Cuomo C.A."/>
            <person name="van Kan J.A."/>
            <person name="Viaud M."/>
            <person name="Benito E.P."/>
            <person name="Couloux A."/>
            <person name="Coutinho P.M."/>
            <person name="de Vries R.P."/>
            <person name="Dyer P.S."/>
            <person name="Fillinger S."/>
            <person name="Fournier E."/>
            <person name="Gout L."/>
            <person name="Hahn M."/>
            <person name="Kohn L."/>
            <person name="Lapalu N."/>
            <person name="Plummer K.M."/>
            <person name="Pradier J.M."/>
            <person name="Quevillon E."/>
            <person name="Sharon A."/>
            <person name="Simon A."/>
            <person name="ten Have A."/>
            <person name="Tudzynski B."/>
            <person name="Tudzynski P."/>
            <person name="Wincker P."/>
            <person name="Andrew M."/>
            <person name="Anthouard V."/>
            <person name="Beever R.E."/>
            <person name="Beffa R."/>
            <person name="Benoit I."/>
            <person name="Bouzid O."/>
            <person name="Brault B."/>
            <person name="Chen Z."/>
            <person name="Choquer M."/>
            <person name="Collemare J."/>
            <person name="Cotton P."/>
            <person name="Danchin E.G."/>
            <person name="Da Silva C."/>
            <person name="Gautier A."/>
            <person name="Giraud C."/>
            <person name="Giraud T."/>
            <person name="Gonzalez C."/>
            <person name="Grossetete S."/>
            <person name="Guldener U."/>
            <person name="Henrissat B."/>
            <person name="Howlett B.J."/>
            <person name="Kodira C."/>
            <person name="Kretschmer M."/>
            <person name="Lappartient A."/>
            <person name="Leroch M."/>
            <person name="Levis C."/>
            <person name="Mauceli E."/>
            <person name="Neuveglise C."/>
            <person name="Oeser B."/>
            <person name="Pearson M."/>
            <person name="Poulain J."/>
            <person name="Poussereau N."/>
            <person name="Quesneville H."/>
            <person name="Rascle C."/>
            <person name="Schumacher J."/>
            <person name="Segurens B."/>
            <person name="Sexton A."/>
            <person name="Silva E."/>
            <person name="Sirven C."/>
            <person name="Soanes D.M."/>
            <person name="Talbot N.J."/>
            <person name="Templeton M."/>
            <person name="Yandava C."/>
            <person name="Yarden O."/>
            <person name="Zeng Q."/>
            <person name="Rollins J.A."/>
            <person name="Lebrun M.H."/>
            <person name="Dickman M."/>
        </authorList>
    </citation>
    <scope>NUCLEOTIDE SEQUENCE [LARGE SCALE GENOMIC DNA]</scope>
    <source>
        <strain evidence="2 3">B05.10</strain>
    </source>
</reference>
<accession>A0A384JU27</accession>
<dbReference type="AlphaFoldDB" id="A0A384JU27"/>
<feature type="compositionally biased region" description="Basic and acidic residues" evidence="1">
    <location>
        <begin position="38"/>
        <end position="96"/>
    </location>
</feature>
<dbReference type="GeneID" id="5436329"/>
<organism evidence="2 3">
    <name type="scientific">Botryotinia fuckeliana (strain B05.10)</name>
    <name type="common">Noble rot fungus</name>
    <name type="synonym">Botrytis cinerea</name>
    <dbReference type="NCBI Taxonomy" id="332648"/>
    <lineage>
        <taxon>Eukaryota</taxon>
        <taxon>Fungi</taxon>
        <taxon>Dikarya</taxon>
        <taxon>Ascomycota</taxon>
        <taxon>Pezizomycotina</taxon>
        <taxon>Leotiomycetes</taxon>
        <taxon>Helotiales</taxon>
        <taxon>Sclerotiniaceae</taxon>
        <taxon>Botrytis</taxon>
    </lineage>
</organism>
<proteinExistence type="predicted"/>
<dbReference type="Proteomes" id="UP000001798">
    <property type="component" value="Chromosome 10"/>
</dbReference>
<evidence type="ECO:0000313" key="2">
    <source>
        <dbReference type="EMBL" id="ATZ54079.1"/>
    </source>
</evidence>
<protein>
    <submittedName>
        <fullName evidence="2">Uncharacterized protein</fullName>
    </submittedName>
</protein>
<dbReference type="OrthoDB" id="3553143at2759"/>
<evidence type="ECO:0000313" key="3">
    <source>
        <dbReference type="Proteomes" id="UP000001798"/>
    </source>
</evidence>
<sequence>MQAERQEIKQAIQESKQERQILRQTLSKERQAAWIERQAARKERQKERQAAWKERQTASKERQAAWKERQKERQAASKERQTASKERQQLRHEKKALSERNLKLEVRIENLEDDKKRRHAGEVVNIREKLARLVLCHKINKQRKQQLDDPKDIKAMKEDRNSLAHEIDLYTTLEQMATHPGHFDICSITVFGETQNKIRELLTWDEDRECNVYNIFNERGDAWHNQFANTCIEPFNKWLSAIYALKRTESAMLENPSSYLENSIQKQKDVIKESIREWKETFLMDKSKEGLATWVCQEAIKKDYKDRGLIDRIEAALLKRVVLTGKCKKIEETEETEETVESKSEKTKKEGK</sequence>
<reference evidence="2 3" key="3">
    <citation type="journal article" date="2017" name="Mol. Plant Pathol.">
        <title>A gapless genome sequence of the fungus Botrytis cinerea.</title>
        <authorList>
            <person name="Van Kan J.A."/>
            <person name="Stassen J.H."/>
            <person name="Mosbach A."/>
            <person name="Van Der Lee T.A."/>
            <person name="Faino L."/>
            <person name="Farmer A.D."/>
            <person name="Papasotiriou D.G."/>
            <person name="Zhou S."/>
            <person name="Seidl M.F."/>
            <person name="Cottam E."/>
            <person name="Edel D."/>
            <person name="Hahn M."/>
            <person name="Schwartz D.C."/>
            <person name="Dietrich R.A."/>
            <person name="Widdison S."/>
            <person name="Scalliet G."/>
        </authorList>
    </citation>
    <scope>NUCLEOTIDE SEQUENCE [LARGE SCALE GENOMIC DNA]</scope>
    <source>
        <strain evidence="2 3">B05.10</strain>
    </source>
</reference>
<dbReference type="EMBL" id="CP009814">
    <property type="protein sequence ID" value="ATZ54079.1"/>
    <property type="molecule type" value="Genomic_DNA"/>
</dbReference>
<reference evidence="2 3" key="2">
    <citation type="journal article" date="2012" name="Eukaryot. Cell">
        <title>Genome update of Botrytis cinerea strains B05.10 and T4.</title>
        <authorList>
            <person name="Staats M."/>
            <person name="van Kan J.A."/>
        </authorList>
    </citation>
    <scope>NUCLEOTIDE SEQUENCE [LARGE SCALE GENOMIC DNA]</scope>
    <source>
        <strain evidence="2 3">B05.10</strain>
    </source>
</reference>
<dbReference type="RefSeq" id="XP_001555761.2">
    <property type="nucleotide sequence ID" value="XM_001555711.2"/>
</dbReference>